<reference evidence="1 2" key="1">
    <citation type="journal article" date="2013" name="Genome Announc.">
        <title>Genome Sequence of Thalassolituus oleivorans MIL-1 (DSM 14913T).</title>
        <authorList>
            <person name="Golyshin P.N."/>
            <person name="Werner J."/>
            <person name="Chernikova T.N."/>
            <person name="Tran H."/>
            <person name="Ferrer M."/>
            <person name="Yakimov M.M."/>
            <person name="Teeling H."/>
            <person name="Golyshina O.V."/>
        </authorList>
    </citation>
    <scope>NUCLEOTIDE SEQUENCE [LARGE SCALE GENOMIC DNA]</scope>
    <source>
        <strain evidence="1 2">MIL-1</strain>
    </source>
</reference>
<dbReference type="HOGENOM" id="CLU_2774547_0_0_6"/>
<name>M5DN96_9GAMM</name>
<accession>M5DN96</accession>
<proteinExistence type="predicted"/>
<organism evidence="1 2">
    <name type="scientific">Thalassolituus oleivorans MIL-1</name>
    <dbReference type="NCBI Taxonomy" id="1298593"/>
    <lineage>
        <taxon>Bacteria</taxon>
        <taxon>Pseudomonadati</taxon>
        <taxon>Pseudomonadota</taxon>
        <taxon>Gammaproteobacteria</taxon>
        <taxon>Oceanospirillales</taxon>
        <taxon>Oceanospirillaceae</taxon>
        <taxon>Thalassolituus</taxon>
    </lineage>
</organism>
<dbReference type="eggNOG" id="ENOG502ZJ5X">
    <property type="taxonomic scope" value="Bacteria"/>
</dbReference>
<gene>
    <name evidence="1" type="ORF">TOL_0467</name>
</gene>
<protein>
    <submittedName>
        <fullName evidence="1">Uncharacterized protein</fullName>
    </submittedName>
</protein>
<dbReference type="EMBL" id="HF680312">
    <property type="protein sequence ID" value="CCU70906.1"/>
    <property type="molecule type" value="Genomic_DNA"/>
</dbReference>
<dbReference type="KEGG" id="tol:TOL_0467"/>
<evidence type="ECO:0000313" key="1">
    <source>
        <dbReference type="EMBL" id="CCU70906.1"/>
    </source>
</evidence>
<evidence type="ECO:0000313" key="2">
    <source>
        <dbReference type="Proteomes" id="UP000011866"/>
    </source>
</evidence>
<sequence length="69" mass="7800">MAIINTECKCGKKITVRTNADSKGTFRKDRKQVIYTDQPLTDDGREYDIFRCESCSEPIAQSCADAAYE</sequence>
<dbReference type="Proteomes" id="UP000011866">
    <property type="component" value="Chromosome"/>
</dbReference>
<dbReference type="AlphaFoldDB" id="M5DN96"/>
<keyword evidence="2" id="KW-1185">Reference proteome</keyword>